<dbReference type="AlphaFoldDB" id="A0A0C1D4Q7"/>
<dbReference type="Pfam" id="PF04773">
    <property type="entry name" value="FecR"/>
    <property type="match status" value="1"/>
</dbReference>
<evidence type="ECO:0000313" key="4">
    <source>
        <dbReference type="EMBL" id="KIA92016.1"/>
    </source>
</evidence>
<dbReference type="Proteomes" id="UP000031246">
    <property type="component" value="Unassembled WGS sequence"/>
</dbReference>
<keyword evidence="5" id="KW-1185">Reference proteome</keyword>
<sequence>MNHKRAEALLEKYLAGNCTPEEVAIVESWYLQVTENQEALPSEPDYASLGHSMWATIQERNQQPKKVKMPWGWAAAAVVLLALGFGFYQYQHTSKPGVQNAGPLVQNDIKPGGNKAFLTLANGTRIVLDDVQNGKIAEQEGVSITKTAKGELVYTAKNTTNQLLAGKPQFNTIETPKGGQYQINLPDGTKVWLNAGSSLKYPTAFANTGREVQLAGEAYFEVAKKTAHGQRVPFNVKTETQLVEVLGTHFNINSYDNEDNTKTTLVEGSVRVTPAGGAGNLAKVLKPGEQSVLKGTSVKVNAVDTEEALAWKEGLFMFDDEDLESIMRKVSRWYNVDIVFKDKSLLTKGFSGTVSRFGNVSQVLSKIEETGSVHFKIEERRIVVMK</sequence>
<keyword evidence="1" id="KW-0812">Transmembrane</keyword>
<keyword evidence="1" id="KW-0472">Membrane</keyword>
<dbReference type="GO" id="GO:0016989">
    <property type="term" value="F:sigma factor antagonist activity"/>
    <property type="evidence" value="ECO:0007669"/>
    <property type="project" value="TreeGrafter"/>
</dbReference>
<accession>A0A0C1D4Q7</accession>
<comment type="caution">
    <text evidence="4">The sequence shown here is derived from an EMBL/GenBank/DDBJ whole genome shotgun (WGS) entry which is preliminary data.</text>
</comment>
<protein>
    <recommendedName>
        <fullName evidence="6">Anti-sigma factor</fullName>
    </recommendedName>
</protein>
<dbReference type="Pfam" id="PF16344">
    <property type="entry name" value="FecR_C"/>
    <property type="match status" value="1"/>
</dbReference>
<evidence type="ECO:0000313" key="5">
    <source>
        <dbReference type="Proteomes" id="UP000031246"/>
    </source>
</evidence>
<feature type="domain" description="Protein FecR C-terminal" evidence="3">
    <location>
        <begin position="316"/>
        <end position="384"/>
    </location>
</feature>
<dbReference type="EMBL" id="JSYN01000024">
    <property type="protein sequence ID" value="KIA92016.1"/>
    <property type="molecule type" value="Genomic_DNA"/>
</dbReference>
<gene>
    <name evidence="4" type="ORF">OC25_18905</name>
</gene>
<dbReference type="OrthoDB" id="1099963at2"/>
<dbReference type="Gene3D" id="3.55.50.30">
    <property type="match status" value="1"/>
</dbReference>
<dbReference type="RefSeq" id="WP_039479324.1">
    <property type="nucleotide sequence ID" value="NZ_JSYN01000024.1"/>
</dbReference>
<feature type="transmembrane region" description="Helical" evidence="1">
    <location>
        <begin position="70"/>
        <end position="90"/>
    </location>
</feature>
<dbReference type="PANTHER" id="PTHR30273">
    <property type="entry name" value="PERIPLASMIC SIGNAL SENSOR AND SIGMA FACTOR ACTIVATOR FECR-RELATED"/>
    <property type="match status" value="1"/>
</dbReference>
<evidence type="ECO:0000256" key="1">
    <source>
        <dbReference type="SAM" id="Phobius"/>
    </source>
</evidence>
<evidence type="ECO:0000259" key="3">
    <source>
        <dbReference type="Pfam" id="PF16344"/>
    </source>
</evidence>
<organism evidence="4 5">
    <name type="scientific">Pedobacter kyungheensis</name>
    <dbReference type="NCBI Taxonomy" id="1069985"/>
    <lineage>
        <taxon>Bacteria</taxon>
        <taxon>Pseudomonadati</taxon>
        <taxon>Bacteroidota</taxon>
        <taxon>Sphingobacteriia</taxon>
        <taxon>Sphingobacteriales</taxon>
        <taxon>Sphingobacteriaceae</taxon>
        <taxon>Pedobacter</taxon>
    </lineage>
</organism>
<feature type="domain" description="FecR protein" evidence="2">
    <location>
        <begin position="172"/>
        <end position="271"/>
    </location>
</feature>
<proteinExistence type="predicted"/>
<dbReference type="InterPro" id="IPR006860">
    <property type="entry name" value="FecR"/>
</dbReference>
<dbReference type="Gene3D" id="2.60.120.1440">
    <property type="match status" value="1"/>
</dbReference>
<keyword evidence="1" id="KW-1133">Transmembrane helix</keyword>
<dbReference type="PANTHER" id="PTHR30273:SF2">
    <property type="entry name" value="PROTEIN FECR"/>
    <property type="match status" value="1"/>
</dbReference>
<evidence type="ECO:0008006" key="6">
    <source>
        <dbReference type="Google" id="ProtNLM"/>
    </source>
</evidence>
<reference evidence="4 5" key="1">
    <citation type="submission" date="2014-10" db="EMBL/GenBank/DDBJ databases">
        <title>Pedobacter Kyungheensis.</title>
        <authorList>
            <person name="Anderson B.M."/>
            <person name="Newman J.D."/>
        </authorList>
    </citation>
    <scope>NUCLEOTIDE SEQUENCE [LARGE SCALE GENOMIC DNA]</scope>
    <source>
        <strain evidence="4 5">KACC 16221</strain>
    </source>
</reference>
<name>A0A0C1D4Q7_9SPHI</name>
<dbReference type="PIRSF" id="PIRSF018266">
    <property type="entry name" value="FecR"/>
    <property type="match status" value="1"/>
</dbReference>
<dbReference type="InterPro" id="IPR032508">
    <property type="entry name" value="FecR_C"/>
</dbReference>
<evidence type="ECO:0000259" key="2">
    <source>
        <dbReference type="Pfam" id="PF04773"/>
    </source>
</evidence>
<dbReference type="InterPro" id="IPR012373">
    <property type="entry name" value="Ferrdict_sens_TM"/>
</dbReference>